<proteinExistence type="predicted"/>
<sequence length="70" mass="7978">METDKKLDTTIHASLNVEPGIRHPRRVLVMSRDNSLLHQTLPHTDGTMRSRRLGGLRDIPLSEHALNCLR</sequence>
<dbReference type="EMBL" id="VSRR010001921">
    <property type="protein sequence ID" value="MPC28484.1"/>
    <property type="molecule type" value="Genomic_DNA"/>
</dbReference>
<name>A0A5B7E6T8_PORTR</name>
<evidence type="ECO:0000313" key="1">
    <source>
        <dbReference type="EMBL" id="MPC28484.1"/>
    </source>
</evidence>
<comment type="caution">
    <text evidence="1">The sequence shown here is derived from an EMBL/GenBank/DDBJ whole genome shotgun (WGS) entry which is preliminary data.</text>
</comment>
<reference evidence="1 2" key="1">
    <citation type="submission" date="2019-05" db="EMBL/GenBank/DDBJ databases">
        <title>Another draft genome of Portunus trituberculatus and its Hox gene families provides insights of decapod evolution.</title>
        <authorList>
            <person name="Jeong J.-H."/>
            <person name="Song I."/>
            <person name="Kim S."/>
            <person name="Choi T."/>
            <person name="Kim D."/>
            <person name="Ryu S."/>
            <person name="Kim W."/>
        </authorList>
    </citation>
    <scope>NUCLEOTIDE SEQUENCE [LARGE SCALE GENOMIC DNA]</scope>
    <source>
        <tissue evidence="1">Muscle</tissue>
    </source>
</reference>
<keyword evidence="2" id="KW-1185">Reference proteome</keyword>
<evidence type="ECO:0000313" key="2">
    <source>
        <dbReference type="Proteomes" id="UP000324222"/>
    </source>
</evidence>
<dbReference type="AlphaFoldDB" id="A0A5B7E6T8"/>
<organism evidence="1 2">
    <name type="scientific">Portunus trituberculatus</name>
    <name type="common">Swimming crab</name>
    <name type="synonym">Neptunus trituberculatus</name>
    <dbReference type="NCBI Taxonomy" id="210409"/>
    <lineage>
        <taxon>Eukaryota</taxon>
        <taxon>Metazoa</taxon>
        <taxon>Ecdysozoa</taxon>
        <taxon>Arthropoda</taxon>
        <taxon>Crustacea</taxon>
        <taxon>Multicrustacea</taxon>
        <taxon>Malacostraca</taxon>
        <taxon>Eumalacostraca</taxon>
        <taxon>Eucarida</taxon>
        <taxon>Decapoda</taxon>
        <taxon>Pleocyemata</taxon>
        <taxon>Brachyura</taxon>
        <taxon>Eubrachyura</taxon>
        <taxon>Portunoidea</taxon>
        <taxon>Portunidae</taxon>
        <taxon>Portuninae</taxon>
        <taxon>Portunus</taxon>
    </lineage>
</organism>
<accession>A0A5B7E6T8</accession>
<dbReference type="Proteomes" id="UP000324222">
    <property type="component" value="Unassembled WGS sequence"/>
</dbReference>
<gene>
    <name evidence="1" type="ORF">E2C01_021690</name>
</gene>
<protein>
    <submittedName>
        <fullName evidence="1">Uncharacterized protein</fullName>
    </submittedName>
</protein>